<reference evidence="2 3" key="1">
    <citation type="journal article" date="2018" name="Sci. Rep.">
        <title>Genome sequence of the cauliflower mushroom Sparassis crispa (Hanabiratake) and its association with beneficial usage.</title>
        <authorList>
            <person name="Kiyama R."/>
            <person name="Furutani Y."/>
            <person name="Kawaguchi K."/>
            <person name="Nakanishi T."/>
        </authorList>
    </citation>
    <scope>NUCLEOTIDE SEQUENCE [LARGE SCALE GENOMIC DNA]</scope>
</reference>
<evidence type="ECO:0000313" key="3">
    <source>
        <dbReference type="Proteomes" id="UP000287166"/>
    </source>
</evidence>
<accession>A0A401GT24</accession>
<proteinExistence type="predicted"/>
<dbReference type="RefSeq" id="XP_027616304.1">
    <property type="nucleotide sequence ID" value="XM_027760503.1"/>
</dbReference>
<dbReference type="AlphaFoldDB" id="A0A401GT24"/>
<dbReference type="Proteomes" id="UP000287166">
    <property type="component" value="Unassembled WGS sequence"/>
</dbReference>
<feature type="region of interest" description="Disordered" evidence="1">
    <location>
        <begin position="56"/>
        <end position="114"/>
    </location>
</feature>
<gene>
    <name evidence="2" type="ORF">SCP_0705780</name>
</gene>
<name>A0A401GT24_9APHY</name>
<sequence>MATTTPPRSLPSANPFTATARTSTFRFYPRRHHYPALQACAQARAQILISLPAETQQPEASALPPPRALAAHGRSPSRNTHRRLPVSRSALTRRAPDAGPRGLARPGALPAQDNGWHARALEEESRDGLPLPQAQDRILPLSESQSSGIHRAPSDTLELEHPTSATPAPFDHLRHAFIHVLGTSSTAEADPGPDPRSAYASAGTYAVLAVPLILPTAPSHLRSNNHASFIRSSPSTSTRTPRVCRVHHAIPYAYGVIHVVEH</sequence>
<evidence type="ECO:0000313" key="2">
    <source>
        <dbReference type="EMBL" id="GBE85391.1"/>
    </source>
</evidence>
<keyword evidence="3" id="KW-1185">Reference proteome</keyword>
<dbReference type="InParanoid" id="A0A401GT24"/>
<evidence type="ECO:0000256" key="1">
    <source>
        <dbReference type="SAM" id="MobiDB-lite"/>
    </source>
</evidence>
<organism evidence="2 3">
    <name type="scientific">Sparassis crispa</name>
    <dbReference type="NCBI Taxonomy" id="139825"/>
    <lineage>
        <taxon>Eukaryota</taxon>
        <taxon>Fungi</taxon>
        <taxon>Dikarya</taxon>
        <taxon>Basidiomycota</taxon>
        <taxon>Agaricomycotina</taxon>
        <taxon>Agaricomycetes</taxon>
        <taxon>Polyporales</taxon>
        <taxon>Sparassidaceae</taxon>
        <taxon>Sparassis</taxon>
    </lineage>
</organism>
<dbReference type="EMBL" id="BFAD01000007">
    <property type="protein sequence ID" value="GBE85391.1"/>
    <property type="molecule type" value="Genomic_DNA"/>
</dbReference>
<protein>
    <submittedName>
        <fullName evidence="2">Uncharacterized protein</fullName>
    </submittedName>
</protein>
<comment type="caution">
    <text evidence="2">The sequence shown here is derived from an EMBL/GenBank/DDBJ whole genome shotgun (WGS) entry which is preliminary data.</text>
</comment>
<dbReference type="GeneID" id="38782308"/>